<dbReference type="GO" id="GO:0016740">
    <property type="term" value="F:transferase activity"/>
    <property type="evidence" value="ECO:0007669"/>
    <property type="project" value="UniProtKB-KW"/>
</dbReference>
<protein>
    <submittedName>
        <fullName evidence="3">Glycosyl transferase</fullName>
    </submittedName>
</protein>
<evidence type="ECO:0000259" key="2">
    <source>
        <dbReference type="Pfam" id="PF00535"/>
    </source>
</evidence>
<dbReference type="Proteomes" id="UP000029221">
    <property type="component" value="Unassembled WGS sequence"/>
</dbReference>
<dbReference type="EMBL" id="BBML01000002">
    <property type="protein sequence ID" value="GAK96298.1"/>
    <property type="molecule type" value="Genomic_DNA"/>
</dbReference>
<accession>A0A090Q3I0</accession>
<dbReference type="Gene3D" id="3.90.550.10">
    <property type="entry name" value="Spore Coat Polysaccharide Biosynthesis Protein SpsA, Chain A"/>
    <property type="match status" value="1"/>
</dbReference>
<dbReference type="PANTHER" id="PTHR43630">
    <property type="entry name" value="POLY-BETA-1,6-N-ACETYL-D-GLUCOSAMINE SYNTHASE"/>
    <property type="match status" value="1"/>
</dbReference>
<keyword evidence="4" id="KW-1185">Reference proteome</keyword>
<feature type="domain" description="Glycosyltransferase 2-like" evidence="2">
    <location>
        <begin position="8"/>
        <end position="125"/>
    </location>
</feature>
<comment type="caution">
    <text evidence="3">The sequence shown here is derived from an EMBL/GenBank/DDBJ whole genome shotgun (WGS) entry which is preliminary data.</text>
</comment>
<dbReference type="PANTHER" id="PTHR43630:SF2">
    <property type="entry name" value="GLYCOSYLTRANSFERASE"/>
    <property type="match status" value="1"/>
</dbReference>
<sequence length="223" mass="26294">MTKYNITAIIPAFNEEHNIVDVLKSVDFCDEVILVDSNSTDNTVELAKPYFTKLLTRNYEHSASQKNWAIPQAKHEWILLVDADERVTPALKEEILNLYPTLDTAHYVGYWIGRRNFFMGKQVRYSGWKNDKVIRLFKKSKCKYKDKHVHSEIIADGPVGKLENRFLHYKYVSMDHHVKKLQRYADLQAKDFDKKVGKITAYHIVIKPMWGFFKHFFCSKRFS</sequence>
<dbReference type="InterPro" id="IPR029044">
    <property type="entry name" value="Nucleotide-diphossugar_trans"/>
</dbReference>
<dbReference type="CDD" id="cd02511">
    <property type="entry name" value="Beta4Glucosyltransferase"/>
    <property type="match status" value="1"/>
</dbReference>
<gene>
    <name evidence="3" type="ORF">JCM19294_1811</name>
</gene>
<dbReference type="AlphaFoldDB" id="A0A090Q3I0"/>
<evidence type="ECO:0000256" key="1">
    <source>
        <dbReference type="ARBA" id="ARBA00038494"/>
    </source>
</evidence>
<evidence type="ECO:0000313" key="4">
    <source>
        <dbReference type="Proteomes" id="UP000029221"/>
    </source>
</evidence>
<comment type="similarity">
    <text evidence="1">Belongs to the glycosyltransferase 2 family. WaaE/KdtX subfamily.</text>
</comment>
<organism evidence="3 4">
    <name type="scientific">Nonlabens tegetincola</name>
    <dbReference type="NCBI Taxonomy" id="323273"/>
    <lineage>
        <taxon>Bacteria</taxon>
        <taxon>Pseudomonadati</taxon>
        <taxon>Bacteroidota</taxon>
        <taxon>Flavobacteriia</taxon>
        <taxon>Flavobacteriales</taxon>
        <taxon>Flavobacteriaceae</taxon>
        <taxon>Nonlabens</taxon>
    </lineage>
</organism>
<dbReference type="SUPFAM" id="SSF53448">
    <property type="entry name" value="Nucleotide-diphospho-sugar transferases"/>
    <property type="match status" value="1"/>
</dbReference>
<dbReference type="eggNOG" id="COG1216">
    <property type="taxonomic scope" value="Bacteria"/>
</dbReference>
<proteinExistence type="inferred from homology"/>
<reference evidence="3" key="1">
    <citation type="journal article" date="2014" name="Genome Announc.">
        <title>Draft Genome Sequences of Marine Flavobacterium Nonlabens Strains NR17, NR24, NR27, NR32, NR33, and Ara13.</title>
        <authorList>
            <person name="Nakanishi M."/>
            <person name="Meirelles P."/>
            <person name="Suzuki R."/>
            <person name="Takatani N."/>
            <person name="Mino S."/>
            <person name="Suda W."/>
            <person name="Oshima K."/>
            <person name="Hattori M."/>
            <person name="Ohkuma M."/>
            <person name="Hosokawa M."/>
            <person name="Miyashita K."/>
            <person name="Thompson F.L."/>
            <person name="Niwa A."/>
            <person name="Sawabe T."/>
            <person name="Sawabe T."/>
        </authorList>
    </citation>
    <scope>NUCLEOTIDE SEQUENCE [LARGE SCALE GENOMIC DNA]</scope>
    <source>
        <strain evidence="3">JCM 19294</strain>
    </source>
</reference>
<dbReference type="RefSeq" id="WP_235783945.1">
    <property type="nucleotide sequence ID" value="NZ_BBML01000002.1"/>
</dbReference>
<keyword evidence="3" id="KW-0808">Transferase</keyword>
<name>A0A090Q3I0_9FLAO</name>
<dbReference type="STRING" id="319236.BST91_08680"/>
<evidence type="ECO:0000313" key="3">
    <source>
        <dbReference type="EMBL" id="GAK96298.1"/>
    </source>
</evidence>
<dbReference type="InterPro" id="IPR001173">
    <property type="entry name" value="Glyco_trans_2-like"/>
</dbReference>
<dbReference type="Pfam" id="PF00535">
    <property type="entry name" value="Glycos_transf_2"/>
    <property type="match status" value="1"/>
</dbReference>